<reference evidence="1" key="2">
    <citation type="submission" date="2025-09" db="UniProtKB">
        <authorList>
            <consortium name="EnsemblPlants"/>
        </authorList>
    </citation>
    <scope>IDENTIFICATION</scope>
</reference>
<accession>A0ACD5VLY4</accession>
<name>A0ACD5VLY4_AVESA</name>
<protein>
    <submittedName>
        <fullName evidence="1">Uncharacterized protein</fullName>
    </submittedName>
</protein>
<evidence type="ECO:0000313" key="1">
    <source>
        <dbReference type="EnsemblPlants" id="AVESA.00010b.r2.3CG0460470.1.CDS.1"/>
    </source>
</evidence>
<proteinExistence type="predicted"/>
<dbReference type="Proteomes" id="UP001732700">
    <property type="component" value="Chromosome 3C"/>
</dbReference>
<sequence>MATDAYNMVSSARGHLGAAGRILATNGILDHAVDNERLAFLAAIEAATQMLDELQGLRTSDAALPGLALPRADNPTRSVAAESSLVGASSDATWRLLGGSVPGVLLHVALSGALQEIEAAQAALLASVDAIDNASKAADAAADEADWFPCYRATFCALETAHGALSRLLALNHESAIVFARCAPHHGLDRGGKGWRSWEASRADAERHGRAALDRLWSASAYVDYCFTGVLSWKSPSSSWQEARDLMDRALADAGEARDAGDHLRHAAGRGFLHAWAVLNS</sequence>
<organism evidence="1 2">
    <name type="scientific">Avena sativa</name>
    <name type="common">Oat</name>
    <dbReference type="NCBI Taxonomy" id="4498"/>
    <lineage>
        <taxon>Eukaryota</taxon>
        <taxon>Viridiplantae</taxon>
        <taxon>Streptophyta</taxon>
        <taxon>Embryophyta</taxon>
        <taxon>Tracheophyta</taxon>
        <taxon>Spermatophyta</taxon>
        <taxon>Magnoliopsida</taxon>
        <taxon>Liliopsida</taxon>
        <taxon>Poales</taxon>
        <taxon>Poaceae</taxon>
        <taxon>BOP clade</taxon>
        <taxon>Pooideae</taxon>
        <taxon>Poodae</taxon>
        <taxon>Poeae</taxon>
        <taxon>Poeae Chloroplast Group 1 (Aveneae type)</taxon>
        <taxon>Aveninae</taxon>
        <taxon>Avena</taxon>
    </lineage>
</organism>
<keyword evidence="2" id="KW-1185">Reference proteome</keyword>
<dbReference type="EnsemblPlants" id="AVESA.00010b.r2.3CG0460470.1">
    <property type="protein sequence ID" value="AVESA.00010b.r2.3CG0460470.1.CDS.1"/>
    <property type="gene ID" value="AVESA.00010b.r2.3CG0460470"/>
</dbReference>
<reference evidence="1" key="1">
    <citation type="submission" date="2021-05" db="EMBL/GenBank/DDBJ databases">
        <authorList>
            <person name="Scholz U."/>
            <person name="Mascher M."/>
            <person name="Fiebig A."/>
        </authorList>
    </citation>
    <scope>NUCLEOTIDE SEQUENCE [LARGE SCALE GENOMIC DNA]</scope>
</reference>
<evidence type="ECO:0000313" key="2">
    <source>
        <dbReference type="Proteomes" id="UP001732700"/>
    </source>
</evidence>